<name>A0A645HCV8_9ZZZZ</name>
<organism evidence="1">
    <name type="scientific">bioreactor metagenome</name>
    <dbReference type="NCBI Taxonomy" id="1076179"/>
    <lineage>
        <taxon>unclassified sequences</taxon>
        <taxon>metagenomes</taxon>
        <taxon>ecological metagenomes</taxon>
    </lineage>
</organism>
<dbReference type="AlphaFoldDB" id="A0A645HCV8"/>
<proteinExistence type="predicted"/>
<protein>
    <submittedName>
        <fullName evidence="1">Uncharacterized protein</fullName>
    </submittedName>
</protein>
<reference evidence="1" key="1">
    <citation type="submission" date="2019-08" db="EMBL/GenBank/DDBJ databases">
        <authorList>
            <person name="Kucharzyk K."/>
            <person name="Murdoch R.W."/>
            <person name="Higgins S."/>
            <person name="Loffler F."/>
        </authorList>
    </citation>
    <scope>NUCLEOTIDE SEQUENCE</scope>
</reference>
<comment type="caution">
    <text evidence="1">The sequence shown here is derived from an EMBL/GenBank/DDBJ whole genome shotgun (WGS) entry which is preliminary data.</text>
</comment>
<sequence>MLKILRVHAGVININIIAKIKIQIGSHSGLADTQKSQLQITGSKGIFHAQAHLVFHFVS</sequence>
<accession>A0A645HCV8</accession>
<gene>
    <name evidence="1" type="ORF">SDC9_183865</name>
</gene>
<dbReference type="EMBL" id="VSSQ01090446">
    <property type="protein sequence ID" value="MPN36356.1"/>
    <property type="molecule type" value="Genomic_DNA"/>
</dbReference>
<evidence type="ECO:0000313" key="1">
    <source>
        <dbReference type="EMBL" id="MPN36356.1"/>
    </source>
</evidence>